<keyword evidence="1" id="KW-0238">DNA-binding</keyword>
<dbReference type="SMART" id="SM00448">
    <property type="entry name" value="REC"/>
    <property type="match status" value="1"/>
</dbReference>
<dbReference type="CDD" id="cd17535">
    <property type="entry name" value="REC_NarL-like"/>
    <property type="match status" value="1"/>
</dbReference>
<sequence length="172" mass="18678">MKSPVITLLIADDHAIVREGMIFLASTQADIEIVGEAEDGLQAVELARKLKPDVILLDLMMPRMDGIAAANVICAENADAKILIITSFAEEEKVFAAIKAGALGYLLKDSSPQMLIQAIRDVNRGESSLHPSIARKLIREISKPKKLPLTADPLTEREIEVLKLVAQGLSNQ</sequence>
<dbReference type="PANTHER" id="PTHR43214:SF43">
    <property type="entry name" value="TWO-COMPONENT RESPONSE REGULATOR"/>
    <property type="match status" value="1"/>
</dbReference>
<dbReference type="PANTHER" id="PTHR43214">
    <property type="entry name" value="TWO-COMPONENT RESPONSE REGULATOR"/>
    <property type="match status" value="1"/>
</dbReference>
<evidence type="ECO:0000313" key="3">
    <source>
        <dbReference type="EMBL" id="GAH85255.1"/>
    </source>
</evidence>
<organism evidence="3">
    <name type="scientific">marine sediment metagenome</name>
    <dbReference type="NCBI Taxonomy" id="412755"/>
    <lineage>
        <taxon>unclassified sequences</taxon>
        <taxon>metagenomes</taxon>
        <taxon>ecological metagenomes</taxon>
    </lineage>
</organism>
<dbReference type="AlphaFoldDB" id="X1JV12"/>
<evidence type="ECO:0000259" key="2">
    <source>
        <dbReference type="PROSITE" id="PS50110"/>
    </source>
</evidence>
<feature type="domain" description="Response regulatory" evidence="2">
    <location>
        <begin position="7"/>
        <end position="123"/>
    </location>
</feature>
<dbReference type="Gene3D" id="3.40.50.2300">
    <property type="match status" value="1"/>
</dbReference>
<proteinExistence type="predicted"/>
<feature type="non-terminal residue" evidence="3">
    <location>
        <position position="172"/>
    </location>
</feature>
<dbReference type="InterPro" id="IPR058245">
    <property type="entry name" value="NreC/VraR/RcsB-like_REC"/>
</dbReference>
<dbReference type="InterPro" id="IPR011006">
    <property type="entry name" value="CheY-like_superfamily"/>
</dbReference>
<dbReference type="EMBL" id="BARU01037170">
    <property type="protein sequence ID" value="GAH85255.1"/>
    <property type="molecule type" value="Genomic_DNA"/>
</dbReference>
<gene>
    <name evidence="3" type="ORF">S03H2_57955</name>
</gene>
<dbReference type="PROSITE" id="PS50110">
    <property type="entry name" value="RESPONSE_REGULATORY"/>
    <property type="match status" value="1"/>
</dbReference>
<comment type="caution">
    <text evidence="3">The sequence shown here is derived from an EMBL/GenBank/DDBJ whole genome shotgun (WGS) entry which is preliminary data.</text>
</comment>
<dbReference type="GO" id="GO:0003677">
    <property type="term" value="F:DNA binding"/>
    <property type="evidence" value="ECO:0007669"/>
    <property type="project" value="UniProtKB-KW"/>
</dbReference>
<evidence type="ECO:0000256" key="1">
    <source>
        <dbReference type="ARBA" id="ARBA00023125"/>
    </source>
</evidence>
<protein>
    <recommendedName>
        <fullName evidence="2">Response regulatory domain-containing protein</fullName>
    </recommendedName>
</protein>
<name>X1JV12_9ZZZZ</name>
<reference evidence="3" key="1">
    <citation type="journal article" date="2014" name="Front. Microbiol.">
        <title>High frequency of phylogenetically diverse reductive dehalogenase-homologous genes in deep subseafloor sedimentary metagenomes.</title>
        <authorList>
            <person name="Kawai M."/>
            <person name="Futagami T."/>
            <person name="Toyoda A."/>
            <person name="Takaki Y."/>
            <person name="Nishi S."/>
            <person name="Hori S."/>
            <person name="Arai W."/>
            <person name="Tsubouchi T."/>
            <person name="Morono Y."/>
            <person name="Uchiyama I."/>
            <person name="Ito T."/>
            <person name="Fujiyama A."/>
            <person name="Inagaki F."/>
            <person name="Takami H."/>
        </authorList>
    </citation>
    <scope>NUCLEOTIDE SEQUENCE</scope>
    <source>
        <strain evidence="3">Expedition CK06-06</strain>
    </source>
</reference>
<dbReference type="GO" id="GO:0000160">
    <property type="term" value="P:phosphorelay signal transduction system"/>
    <property type="evidence" value="ECO:0007669"/>
    <property type="project" value="InterPro"/>
</dbReference>
<dbReference type="Pfam" id="PF00072">
    <property type="entry name" value="Response_reg"/>
    <property type="match status" value="1"/>
</dbReference>
<accession>X1JV12</accession>
<dbReference type="InterPro" id="IPR001789">
    <property type="entry name" value="Sig_transdc_resp-reg_receiver"/>
</dbReference>
<dbReference type="InterPro" id="IPR039420">
    <property type="entry name" value="WalR-like"/>
</dbReference>
<dbReference type="SUPFAM" id="SSF52172">
    <property type="entry name" value="CheY-like"/>
    <property type="match status" value="1"/>
</dbReference>